<dbReference type="EMBL" id="CP097510">
    <property type="protein sequence ID" value="URE30924.1"/>
    <property type="molecule type" value="Genomic_DNA"/>
</dbReference>
<dbReference type="OrthoDB" id="689242at2759"/>
<evidence type="ECO:0000256" key="1">
    <source>
        <dbReference type="SAM" id="SignalP"/>
    </source>
</evidence>
<protein>
    <submittedName>
        <fullName evidence="2">Uncharacterized protein</fullName>
    </submittedName>
</protein>
<gene>
    <name evidence="2" type="ORF">MUK42_12756</name>
</gene>
<evidence type="ECO:0000313" key="3">
    <source>
        <dbReference type="Proteomes" id="UP001055439"/>
    </source>
</evidence>
<feature type="chain" id="PRO_5039162891" evidence="1">
    <location>
        <begin position="19"/>
        <end position="273"/>
    </location>
</feature>
<keyword evidence="1" id="KW-0732">Signal</keyword>
<sequence>MLASLLFLLRCCIALLRPLENMLTQMEQLMACIDPSPFWYLWTTILLTNASSSLFDGEAFKVSLNGLDEEDDNLHCAVYSSSSSIIALYLTCLLFLSRCRRKCKAMLEEEEKAEQCDINMNVPPPSSFSSSTDANALSFYPLFLVVVDVRTDIDKGLGGGLLGSFAAKKHAASRRRTVGAKVMAWWHKVVAFPVKRACVAVAARVKPPSDGGGIIKLQNDVQMCGYQDVQVMWEMVRISEMELSNKPKKRKRLLWRLLAWLNQSSSGDPRDPQ</sequence>
<reference evidence="2" key="1">
    <citation type="submission" date="2022-05" db="EMBL/GenBank/DDBJ databases">
        <title>The Musa troglodytarum L. genome provides insights into the mechanism of non-climacteric behaviour and enrichment of carotenoids.</title>
        <authorList>
            <person name="Wang J."/>
        </authorList>
    </citation>
    <scope>NUCLEOTIDE SEQUENCE</scope>
    <source>
        <tissue evidence="2">Leaf</tissue>
    </source>
</reference>
<dbReference type="PANTHER" id="PTHR33181">
    <property type="entry name" value="OS01G0778500 PROTEIN"/>
    <property type="match status" value="1"/>
</dbReference>
<accession>A0A9E7HIV6</accession>
<feature type="signal peptide" evidence="1">
    <location>
        <begin position="1"/>
        <end position="18"/>
    </location>
</feature>
<dbReference type="Proteomes" id="UP001055439">
    <property type="component" value="Chromosome 8"/>
</dbReference>
<dbReference type="AlphaFoldDB" id="A0A9E7HIV6"/>
<proteinExistence type="predicted"/>
<evidence type="ECO:0000313" key="2">
    <source>
        <dbReference type="EMBL" id="URE30924.1"/>
    </source>
</evidence>
<keyword evidence="3" id="KW-1185">Reference proteome</keyword>
<organism evidence="2 3">
    <name type="scientific">Musa troglodytarum</name>
    <name type="common">fe'i banana</name>
    <dbReference type="NCBI Taxonomy" id="320322"/>
    <lineage>
        <taxon>Eukaryota</taxon>
        <taxon>Viridiplantae</taxon>
        <taxon>Streptophyta</taxon>
        <taxon>Embryophyta</taxon>
        <taxon>Tracheophyta</taxon>
        <taxon>Spermatophyta</taxon>
        <taxon>Magnoliopsida</taxon>
        <taxon>Liliopsida</taxon>
        <taxon>Zingiberales</taxon>
        <taxon>Musaceae</taxon>
        <taxon>Musa</taxon>
    </lineage>
</organism>
<name>A0A9E7HIV6_9LILI</name>
<dbReference type="PANTHER" id="PTHR33181:SF19">
    <property type="entry name" value="OS04G0658200 PROTEIN"/>
    <property type="match status" value="1"/>
</dbReference>